<dbReference type="Proteomes" id="UP000192578">
    <property type="component" value="Unassembled WGS sequence"/>
</dbReference>
<gene>
    <name evidence="2" type="ORF">BV898_08209</name>
</gene>
<comment type="caution">
    <text evidence="2">The sequence shown here is derived from an EMBL/GenBank/DDBJ whole genome shotgun (WGS) entry which is preliminary data.</text>
</comment>
<evidence type="ECO:0000313" key="2">
    <source>
        <dbReference type="EMBL" id="OQV17752.1"/>
    </source>
</evidence>
<dbReference type="EMBL" id="MTYJ01000057">
    <property type="protein sequence ID" value="OQV17752.1"/>
    <property type="molecule type" value="Genomic_DNA"/>
</dbReference>
<evidence type="ECO:0000313" key="3">
    <source>
        <dbReference type="Proteomes" id="UP000192578"/>
    </source>
</evidence>
<name>A0A1W0WRE9_HYPEX</name>
<accession>A0A1W0WRE9</accession>
<feature type="compositionally biased region" description="Pro residues" evidence="1">
    <location>
        <begin position="591"/>
        <end position="601"/>
    </location>
</feature>
<reference evidence="3" key="1">
    <citation type="submission" date="2017-01" db="EMBL/GenBank/DDBJ databases">
        <title>Comparative genomics of anhydrobiosis in the tardigrade Hypsibius dujardini.</title>
        <authorList>
            <person name="Yoshida Y."/>
            <person name="Koutsovoulos G."/>
            <person name="Laetsch D."/>
            <person name="Stevens L."/>
            <person name="Kumar S."/>
            <person name="Horikawa D."/>
            <person name="Ishino K."/>
            <person name="Komine S."/>
            <person name="Tomita M."/>
            <person name="Blaxter M."/>
            <person name="Arakawa K."/>
        </authorList>
    </citation>
    <scope>NUCLEOTIDE SEQUENCE [LARGE SCALE GENOMIC DNA]</scope>
    <source>
        <strain evidence="3">Z151</strain>
    </source>
</reference>
<proteinExistence type="predicted"/>
<sequence>MSTTRSAPLVTLQSRSSSVIRNPDDHRTAIKVQLLLRILSSATDEDIGKANELRHEWQKLLVLEAKSDTRTKKKKADAEAAAAPVMTLSPDQAYHLEFSLPSDESLDRPSDKQYSKFFLDIINLQYMAKVFYGCKADIPIKNALDDSSTKLFRYFRRNKHTYCFIEVEFDWLISESVLRRLATQSIEIELFESPDKLSSRAKTEVKTPKKMSLPHFDELNLSPIQTRDWNAVAELGDNSELKKTEWAAGWLTKQYMATKSSWSHSSGPPLFPPAPALPETVILPPITPVYVPDPILLSVTKPRLVLSKKVVSQKAKQEQLAAKLTKRKAESSKTPVLTFHSVASMLFLPENSVTLRGTLNSKIGPEEDENTELVSSVLDGIFRLAVKDGKFMSLGQQIHLNPFTIAVQAVEGLPDKPLSLTAIEKMCHPVYVQFNRLGLDVCKTSGQTQSSNLQWNEPAVTFLNQMDPELLKEFIVGPPLEFQLHDRDRKDGICENPYGTAKVDLYPLYAHNLKELDYEVQVFPYVSHRFNWVIEKQVLSNMLKPKDPDDPANQVVIKDPKEAKKVAQKAMLDKTGTLGGKGLHAGKGKEPPAPVLEPVPSLPSGRYQDAETTLKLHISVGFPLKNFIEASPPTGLTPFCRYILILHADLGASNFVTVAHDFIASRNAKSLNLTDDQRIRSAVINDLLSFPCHLPVINPKEEVK</sequence>
<protein>
    <submittedName>
        <fullName evidence="2">Uncharacterized protein</fullName>
    </submittedName>
</protein>
<organism evidence="2 3">
    <name type="scientific">Hypsibius exemplaris</name>
    <name type="common">Freshwater tardigrade</name>
    <dbReference type="NCBI Taxonomy" id="2072580"/>
    <lineage>
        <taxon>Eukaryota</taxon>
        <taxon>Metazoa</taxon>
        <taxon>Ecdysozoa</taxon>
        <taxon>Tardigrada</taxon>
        <taxon>Eutardigrada</taxon>
        <taxon>Parachela</taxon>
        <taxon>Hypsibioidea</taxon>
        <taxon>Hypsibiidae</taxon>
        <taxon>Hypsibius</taxon>
    </lineage>
</organism>
<dbReference type="PANTHER" id="PTHR33667">
    <property type="entry name" value="SI:DKEY-57N24.6"/>
    <property type="match status" value="1"/>
</dbReference>
<dbReference type="AlphaFoldDB" id="A0A1W0WRE9"/>
<evidence type="ECO:0000256" key="1">
    <source>
        <dbReference type="SAM" id="MobiDB-lite"/>
    </source>
</evidence>
<dbReference type="OrthoDB" id="188352at2759"/>
<feature type="region of interest" description="Disordered" evidence="1">
    <location>
        <begin position="576"/>
        <end position="601"/>
    </location>
</feature>
<keyword evidence="3" id="KW-1185">Reference proteome</keyword>
<dbReference type="PANTHER" id="PTHR33667:SF7">
    <property type="entry name" value="RIKEN CDNA 1810020O05 GENE"/>
    <property type="match status" value="1"/>
</dbReference>